<dbReference type="PANTHER" id="PTHR33055">
    <property type="entry name" value="TRANSPOSASE FOR INSERTION SEQUENCE ELEMENT IS1111A"/>
    <property type="match status" value="1"/>
</dbReference>
<dbReference type="AlphaFoldDB" id="A0A3E2N8Y3"/>
<feature type="domain" description="Transposase IS110-like N-terminal" evidence="2">
    <location>
        <begin position="12"/>
        <end position="166"/>
    </location>
</feature>
<accession>A0A3E2N8Y3</accession>
<sequence>MKGAMSLQYCLAIDVAESKSMFCVLSQMGELVMPPTEYGHSISGFQAVLEVLLALDETDIHIIMESTSIYHLPVERFFREHTGYEIIILNPIISKENKRNLRKTKTDREDCLNLANIFFRNDYNQQSSHEQLYYELQAISRHLNHVQEGQNRTKNRFKQLLSLTCPEYIRIFKDNSIYSPTALHFIGCYPHCDMVKQKRVDALASCLGSVYKRHPNYYRRKAEMIKAALQDSFPAVTEDSETVRCLTDITKQLAEQEAYIDQLKARLIDLAQATEAFTIYISVPGIGPLTAALLIAEMKDIRRFSNVKKLTAACGLDPTIIQSGKSINYHGPISKRGNRLSRKILFNAIMSILMVTKRAYPDNPIRLYYEKKRGEGKHHHACVAACSTKLLRILFAMCNQNSLYQ</sequence>
<organism evidence="4 5">
    <name type="scientific">Lacrimispora amygdalina</name>
    <dbReference type="NCBI Taxonomy" id="253257"/>
    <lineage>
        <taxon>Bacteria</taxon>
        <taxon>Bacillati</taxon>
        <taxon>Bacillota</taxon>
        <taxon>Clostridia</taxon>
        <taxon>Lachnospirales</taxon>
        <taxon>Lachnospiraceae</taxon>
        <taxon>Lacrimispora</taxon>
    </lineage>
</organism>
<protein>
    <submittedName>
        <fullName evidence="4">IS110 family transposase</fullName>
    </submittedName>
</protein>
<evidence type="ECO:0000313" key="4">
    <source>
        <dbReference type="EMBL" id="RFZ77380.1"/>
    </source>
</evidence>
<dbReference type="OrthoDB" id="9811278at2"/>
<dbReference type="GO" id="GO:0006313">
    <property type="term" value="P:DNA transposition"/>
    <property type="evidence" value="ECO:0007669"/>
    <property type="project" value="InterPro"/>
</dbReference>
<dbReference type="RefSeq" id="WP_117418498.1">
    <property type="nucleotide sequence ID" value="NZ_QOHO01000063.1"/>
</dbReference>
<dbReference type="InterPro" id="IPR003346">
    <property type="entry name" value="Transposase_20"/>
</dbReference>
<evidence type="ECO:0000259" key="3">
    <source>
        <dbReference type="Pfam" id="PF02371"/>
    </source>
</evidence>
<evidence type="ECO:0000256" key="1">
    <source>
        <dbReference type="SAM" id="Coils"/>
    </source>
</evidence>
<evidence type="ECO:0000313" key="5">
    <source>
        <dbReference type="Proteomes" id="UP000260680"/>
    </source>
</evidence>
<gene>
    <name evidence="4" type="ORF">DS742_18720</name>
</gene>
<name>A0A3E2N8Y3_9FIRM</name>
<dbReference type="Pfam" id="PF01548">
    <property type="entry name" value="DEDD_Tnp_IS110"/>
    <property type="match status" value="1"/>
</dbReference>
<dbReference type="InterPro" id="IPR047650">
    <property type="entry name" value="Transpos_IS110"/>
</dbReference>
<dbReference type="InterPro" id="IPR002525">
    <property type="entry name" value="Transp_IS110-like_N"/>
</dbReference>
<comment type="caution">
    <text evidence="4">The sequence shown here is derived from an EMBL/GenBank/DDBJ whole genome shotgun (WGS) entry which is preliminary data.</text>
</comment>
<dbReference type="Pfam" id="PF02371">
    <property type="entry name" value="Transposase_20"/>
    <property type="match status" value="1"/>
</dbReference>
<keyword evidence="1" id="KW-0175">Coiled coil</keyword>
<proteinExistence type="predicted"/>
<feature type="coiled-coil region" evidence="1">
    <location>
        <begin position="246"/>
        <end position="273"/>
    </location>
</feature>
<reference evidence="4 5" key="1">
    <citation type="submission" date="2018-07" db="EMBL/GenBank/DDBJ databases">
        <title>New species, Clostridium PI-S10-A1B.</title>
        <authorList>
            <person name="Krishna G."/>
            <person name="Summeta K."/>
            <person name="Shikha S."/>
            <person name="Prabhu P.B."/>
            <person name="Suresh K."/>
        </authorList>
    </citation>
    <scope>NUCLEOTIDE SEQUENCE [LARGE SCALE GENOMIC DNA]</scope>
    <source>
        <strain evidence="4 5">PI-S10-A1B</strain>
    </source>
</reference>
<dbReference type="GO" id="GO:0003677">
    <property type="term" value="F:DNA binding"/>
    <property type="evidence" value="ECO:0007669"/>
    <property type="project" value="InterPro"/>
</dbReference>
<dbReference type="EMBL" id="QOHO01000063">
    <property type="protein sequence ID" value="RFZ77380.1"/>
    <property type="molecule type" value="Genomic_DNA"/>
</dbReference>
<evidence type="ECO:0000259" key="2">
    <source>
        <dbReference type="Pfam" id="PF01548"/>
    </source>
</evidence>
<dbReference type="PANTHER" id="PTHR33055:SF13">
    <property type="entry name" value="TRANSPOSASE"/>
    <property type="match status" value="1"/>
</dbReference>
<feature type="domain" description="Transposase IS116/IS110/IS902 C-terminal" evidence="3">
    <location>
        <begin position="282"/>
        <end position="357"/>
    </location>
</feature>
<dbReference type="GO" id="GO:0004803">
    <property type="term" value="F:transposase activity"/>
    <property type="evidence" value="ECO:0007669"/>
    <property type="project" value="InterPro"/>
</dbReference>
<dbReference type="Proteomes" id="UP000260680">
    <property type="component" value="Unassembled WGS sequence"/>
</dbReference>
<dbReference type="NCBIfam" id="NF033542">
    <property type="entry name" value="transpos_IS110"/>
    <property type="match status" value="1"/>
</dbReference>